<dbReference type="PANTHER" id="PTHR21052:SF0">
    <property type="entry name" value="ALPHA-KETOGLUTARATE-DEPENDENT DIOXYGENASE ALKB HOMOLOG 7, MITOCHONDRIAL"/>
    <property type="match status" value="1"/>
</dbReference>
<proteinExistence type="predicted"/>
<dbReference type="eggNOG" id="KOG4176">
    <property type="taxonomic scope" value="Eukaryota"/>
</dbReference>
<evidence type="ECO:0000313" key="2">
    <source>
        <dbReference type="EnsemblMetazoa" id="MDOA001871-PA"/>
    </source>
</evidence>
<keyword evidence="4" id="KW-0223">Dioxygenase</keyword>
<comment type="cofactor">
    <cofactor evidence="1">
        <name>Fe(2+)</name>
        <dbReference type="ChEBI" id="CHEBI:29033"/>
    </cofactor>
</comment>
<dbReference type="PANTHER" id="PTHR21052">
    <property type="entry name" value="SPERMATOGENESIS ASSOCIATED 11-RELATED"/>
    <property type="match status" value="1"/>
</dbReference>
<dbReference type="EnsemblMetazoa" id="MDOA001871-RA">
    <property type="protein sequence ID" value="MDOA001871-PA"/>
    <property type="gene ID" value="MDOA001871"/>
</dbReference>
<keyword evidence="3" id="KW-1185">Reference proteome</keyword>
<dbReference type="VEuPathDB" id="VectorBase:MDOMA2_013603"/>
<sequence length="263" mass="31054">MATKQLTLSVLKHSRELWQGNVRNLLVSRVSTSGNWRHLCSKPQQELRPNDTNLLEFKGEWSAANKDKFIRDMRVVVDFITEDEEAKLLEEIEPYMKRLRYEYDHWDDAIHGFRETERKHWYPHNRQVLERVRVKGFQEEIMPYVHILDLAAEGVIKPHIDSTRYCGHTIAGISLLSDSVMRLVYAINKTESGASEDYRSQPKAILENNYYVDILLPRRSLYIMSHYARYDFTHEILANKESSFMGQPIKKDRRISIICRNEP</sequence>
<dbReference type="InterPro" id="IPR037151">
    <property type="entry name" value="AlkB-like_sf"/>
</dbReference>
<reference evidence="4" key="2">
    <citation type="submission" date="2025-04" db="UniProtKB">
        <authorList>
            <consortium name="RefSeq"/>
        </authorList>
    </citation>
    <scope>IDENTIFICATION</scope>
    <source>
        <strain evidence="4">Aabys</strain>
    </source>
</reference>
<dbReference type="AlphaFoldDB" id="A0A1I8M6Z5"/>
<organism evidence="2">
    <name type="scientific">Musca domestica</name>
    <name type="common">House fly</name>
    <dbReference type="NCBI Taxonomy" id="7370"/>
    <lineage>
        <taxon>Eukaryota</taxon>
        <taxon>Metazoa</taxon>
        <taxon>Ecdysozoa</taxon>
        <taxon>Arthropoda</taxon>
        <taxon>Hexapoda</taxon>
        <taxon>Insecta</taxon>
        <taxon>Pterygota</taxon>
        <taxon>Neoptera</taxon>
        <taxon>Endopterygota</taxon>
        <taxon>Diptera</taxon>
        <taxon>Brachycera</taxon>
        <taxon>Muscomorpha</taxon>
        <taxon>Muscoidea</taxon>
        <taxon>Muscidae</taxon>
        <taxon>Musca</taxon>
    </lineage>
</organism>
<dbReference type="InterPro" id="IPR032870">
    <property type="entry name" value="ALKBH7-like"/>
</dbReference>
<name>A0A1I8M6Z5_MUSDO</name>
<dbReference type="SUPFAM" id="SSF51197">
    <property type="entry name" value="Clavaminate synthase-like"/>
    <property type="match status" value="1"/>
</dbReference>
<dbReference type="STRING" id="7370.A0A1I8M6Z5"/>
<dbReference type="RefSeq" id="XP_005177792.1">
    <property type="nucleotide sequence ID" value="XM_005177735.3"/>
</dbReference>
<evidence type="ECO:0000256" key="1">
    <source>
        <dbReference type="ARBA" id="ARBA00001954"/>
    </source>
</evidence>
<dbReference type="Gene3D" id="2.60.120.590">
    <property type="entry name" value="Alpha-ketoglutarate-dependent dioxygenase AlkB-like"/>
    <property type="match status" value="1"/>
</dbReference>
<accession>A0A1I8M6Z5</accession>
<dbReference type="GO" id="GO:0006631">
    <property type="term" value="P:fatty acid metabolic process"/>
    <property type="evidence" value="ECO:0007669"/>
    <property type="project" value="TreeGrafter"/>
</dbReference>
<evidence type="ECO:0000313" key="3">
    <source>
        <dbReference type="Proteomes" id="UP001652621"/>
    </source>
</evidence>
<reference evidence="2" key="1">
    <citation type="submission" date="2020-05" db="UniProtKB">
        <authorList>
            <consortium name="EnsemblMetazoa"/>
        </authorList>
    </citation>
    <scope>IDENTIFICATION</scope>
    <source>
        <strain evidence="2">Aabys</strain>
    </source>
</reference>
<dbReference type="GeneID" id="101890473"/>
<dbReference type="GO" id="GO:0005759">
    <property type="term" value="C:mitochondrial matrix"/>
    <property type="evidence" value="ECO:0007669"/>
    <property type="project" value="TreeGrafter"/>
</dbReference>
<dbReference type="GO" id="GO:0006974">
    <property type="term" value="P:DNA damage response"/>
    <property type="evidence" value="ECO:0007669"/>
    <property type="project" value="InterPro"/>
</dbReference>
<dbReference type="VEuPathDB" id="VectorBase:MDOA001871"/>
<dbReference type="OrthoDB" id="28127at2759"/>
<keyword evidence="4" id="KW-0560">Oxidoreductase</keyword>
<protein>
    <submittedName>
        <fullName evidence="4">Alpha-ketoglutarate-dependent dioxygenase alkB homolog 7, mitochondrial</fullName>
    </submittedName>
</protein>
<dbReference type="GO" id="GO:0051213">
    <property type="term" value="F:dioxygenase activity"/>
    <property type="evidence" value="ECO:0007669"/>
    <property type="project" value="UniProtKB-KW"/>
</dbReference>
<evidence type="ECO:0000313" key="4">
    <source>
        <dbReference type="RefSeq" id="XP_005177792.1"/>
    </source>
</evidence>
<dbReference type="Proteomes" id="UP001652621">
    <property type="component" value="Unplaced"/>
</dbReference>
<gene>
    <name evidence="2" type="primary">101890473</name>
    <name evidence="4" type="synonym">LOC101890473</name>
</gene>
<dbReference type="KEGG" id="mde:101890473"/>